<dbReference type="AlphaFoldDB" id="A0AAP0WYV2"/>
<dbReference type="EMBL" id="JBBPBK010000005">
    <property type="protein sequence ID" value="KAK9285774.1"/>
    <property type="molecule type" value="Genomic_DNA"/>
</dbReference>
<keyword evidence="2" id="KW-1133">Transmembrane helix</keyword>
<feature type="compositionally biased region" description="Basic and acidic residues" evidence="1">
    <location>
        <begin position="327"/>
        <end position="338"/>
    </location>
</feature>
<keyword evidence="4" id="KW-1185">Reference proteome</keyword>
<evidence type="ECO:0000256" key="1">
    <source>
        <dbReference type="SAM" id="MobiDB-lite"/>
    </source>
</evidence>
<name>A0AAP0WYV2_LIQFO</name>
<keyword evidence="2" id="KW-0472">Membrane</keyword>
<evidence type="ECO:0000256" key="2">
    <source>
        <dbReference type="SAM" id="Phobius"/>
    </source>
</evidence>
<feature type="transmembrane region" description="Helical" evidence="2">
    <location>
        <begin position="129"/>
        <end position="147"/>
    </location>
</feature>
<feature type="region of interest" description="Disordered" evidence="1">
    <location>
        <begin position="286"/>
        <end position="338"/>
    </location>
</feature>
<keyword evidence="2" id="KW-0812">Transmembrane</keyword>
<dbReference type="PANTHER" id="PTHR35754">
    <property type="entry name" value="ATP SYNTHASE SUBUNIT B"/>
    <property type="match status" value="1"/>
</dbReference>
<gene>
    <name evidence="3" type="ORF">L1049_024975</name>
</gene>
<proteinExistence type="predicted"/>
<evidence type="ECO:0000313" key="3">
    <source>
        <dbReference type="EMBL" id="KAK9285774.1"/>
    </source>
</evidence>
<organism evidence="3 4">
    <name type="scientific">Liquidambar formosana</name>
    <name type="common">Formosan gum</name>
    <dbReference type="NCBI Taxonomy" id="63359"/>
    <lineage>
        <taxon>Eukaryota</taxon>
        <taxon>Viridiplantae</taxon>
        <taxon>Streptophyta</taxon>
        <taxon>Embryophyta</taxon>
        <taxon>Tracheophyta</taxon>
        <taxon>Spermatophyta</taxon>
        <taxon>Magnoliopsida</taxon>
        <taxon>eudicotyledons</taxon>
        <taxon>Gunneridae</taxon>
        <taxon>Pentapetalae</taxon>
        <taxon>Saxifragales</taxon>
        <taxon>Altingiaceae</taxon>
        <taxon>Liquidambar</taxon>
    </lineage>
</organism>
<feature type="transmembrane region" description="Helical" evidence="2">
    <location>
        <begin position="95"/>
        <end position="117"/>
    </location>
</feature>
<dbReference type="PANTHER" id="PTHR35754:SF2">
    <property type="entry name" value="ATP SYNTHASE SUBUNIT B"/>
    <property type="match status" value="1"/>
</dbReference>
<sequence length="733" mass="83884">MSLTSQTLFTNPNSKLPYCTNTTHITPPKNPNLSFKVSPHFQILSYTSPNPNNFISFRTPRSPLRAFDSEGSTIHRDSNGLYNLNFDTFLSIAEFFCLASSAVLSICFAVNCVVTGSQKAIAVWLGNRVLVWQVVVLVGGIVIGAWIRRRQWRRVWREEVNAGDEYFNLVRRIEKLEEDLQSSATIIRVLSRQLEKLGIRFRVTRKALKEPIAETAALAQKNSEATRALAAQEATLEKELGEIQKVLLLMQEQQQKQLELILAIGRSGKLWESKRVPNQEQDVIETSNSVEEGMHLKGTESLTKSHTKTKNKESLTKSNTKTKNKTKNKERWNEKQKRKTERAMELIDRHFVILKRCVSDCNVRGDVKTQNDAVFETLKGPSEVEAHFFFLGGFQQDYDKNISPLHCDEKIDFSSLQTDFGDMAVVGLDAMQRANSTLEDFCRSYYMFHELDVNRPQSIFRYLPVLSFTESFIYQLDSLNEKILNMPDSVLTVQEKGSLAEANWSYVFKSMQALKTDPFRPLVLLLERYGLLTERIREEFSCGEEYWALERNLCCALMSKKEISIEDVMRAIQLKSFDYRVLNLLLYQLRGEKVDNMHMEFLSASEFLVEVADDLFDYEDDVLENNFNILRMFVRIYGPSTAPTMLAKCISEAEVKYEDLLKTLDPQLSLNYQKRCEEATKEGGKMSEHALGTWNLPAVIADEELYRSNLLNSKLSQSSNPNIFQSSGSAPLV</sequence>
<evidence type="ECO:0000313" key="4">
    <source>
        <dbReference type="Proteomes" id="UP001415857"/>
    </source>
</evidence>
<accession>A0AAP0WYV2</accession>
<comment type="caution">
    <text evidence="3">The sequence shown here is derived from an EMBL/GenBank/DDBJ whole genome shotgun (WGS) entry which is preliminary data.</text>
</comment>
<protein>
    <submittedName>
        <fullName evidence="3">Uncharacterized protein</fullName>
    </submittedName>
</protein>
<dbReference type="Proteomes" id="UP001415857">
    <property type="component" value="Unassembled WGS sequence"/>
</dbReference>
<reference evidence="3 4" key="1">
    <citation type="journal article" date="2024" name="Plant J.">
        <title>Genome sequences and population genomics reveal climatic adaptation and genomic divergence between two closely related sweetgum species.</title>
        <authorList>
            <person name="Xu W.Q."/>
            <person name="Ren C.Q."/>
            <person name="Zhang X.Y."/>
            <person name="Comes H.P."/>
            <person name="Liu X.H."/>
            <person name="Li Y.G."/>
            <person name="Kettle C.J."/>
            <person name="Jalonen R."/>
            <person name="Gaisberger H."/>
            <person name="Ma Y.Z."/>
            <person name="Qiu Y.X."/>
        </authorList>
    </citation>
    <scope>NUCLEOTIDE SEQUENCE [LARGE SCALE GENOMIC DNA]</scope>
    <source>
        <strain evidence="3">Hangzhou</strain>
    </source>
</reference>